<keyword evidence="3" id="KW-1185">Reference proteome</keyword>
<comment type="caution">
    <text evidence="2">The sequence shown here is derived from an EMBL/GenBank/DDBJ whole genome shotgun (WGS) entry which is preliminary data.</text>
</comment>
<organism evidence="2 3">
    <name type="scientific">Riccia sorocarpa</name>
    <dbReference type="NCBI Taxonomy" id="122646"/>
    <lineage>
        <taxon>Eukaryota</taxon>
        <taxon>Viridiplantae</taxon>
        <taxon>Streptophyta</taxon>
        <taxon>Embryophyta</taxon>
        <taxon>Marchantiophyta</taxon>
        <taxon>Marchantiopsida</taxon>
        <taxon>Marchantiidae</taxon>
        <taxon>Marchantiales</taxon>
        <taxon>Ricciaceae</taxon>
        <taxon>Riccia</taxon>
    </lineage>
</organism>
<protein>
    <submittedName>
        <fullName evidence="2">Uncharacterized protein</fullName>
    </submittedName>
</protein>
<feature type="compositionally biased region" description="Polar residues" evidence="1">
    <location>
        <begin position="232"/>
        <end position="241"/>
    </location>
</feature>
<gene>
    <name evidence="2" type="ORF">R1sor_014554</name>
</gene>
<dbReference type="EMBL" id="JBJQOH010000004">
    <property type="protein sequence ID" value="KAL3688245.1"/>
    <property type="molecule type" value="Genomic_DNA"/>
</dbReference>
<feature type="compositionally biased region" description="Polar residues" evidence="1">
    <location>
        <begin position="168"/>
        <end position="183"/>
    </location>
</feature>
<sequence length="264" mass="29072">MSRAKKRPPRSVKLFSVFPIKGVQSASRDTVLKSRPKHTYSLRPHDYLKRKSPATPPVNGPPPQPLQSADSRSRRDRGVKSYAALPALVFTQSQKVTPTPSTRRTCLGPPADPIQRHVYTIGLKIRGSPHARELRAKLSQLPTSTPSTAQSNLSMDGSVPADLEEDNTSPTSLEQQSIATQTPGCIAGCRLLKSNESTPPQPEDLHPKQLQQQNPQEEKSISPKHVKIPGKTESNPSTCPTHVQRKHKKRLGREVHAGHIHGRI</sequence>
<feature type="region of interest" description="Disordered" evidence="1">
    <location>
        <begin position="139"/>
        <end position="264"/>
    </location>
</feature>
<evidence type="ECO:0000313" key="3">
    <source>
        <dbReference type="Proteomes" id="UP001633002"/>
    </source>
</evidence>
<proteinExistence type="predicted"/>
<feature type="compositionally biased region" description="Polar residues" evidence="1">
    <location>
        <begin position="140"/>
        <end position="155"/>
    </location>
</feature>
<evidence type="ECO:0000313" key="2">
    <source>
        <dbReference type="EMBL" id="KAL3688245.1"/>
    </source>
</evidence>
<feature type="region of interest" description="Disordered" evidence="1">
    <location>
        <begin position="25"/>
        <end position="77"/>
    </location>
</feature>
<evidence type="ECO:0000256" key="1">
    <source>
        <dbReference type="SAM" id="MobiDB-lite"/>
    </source>
</evidence>
<dbReference type="AlphaFoldDB" id="A0ABD3H9Q3"/>
<name>A0ABD3H9Q3_9MARC</name>
<dbReference type="Proteomes" id="UP001633002">
    <property type="component" value="Unassembled WGS sequence"/>
</dbReference>
<reference evidence="2 3" key="1">
    <citation type="submission" date="2024-09" db="EMBL/GenBank/DDBJ databases">
        <title>Chromosome-scale assembly of Riccia sorocarpa.</title>
        <authorList>
            <person name="Paukszto L."/>
        </authorList>
    </citation>
    <scope>NUCLEOTIDE SEQUENCE [LARGE SCALE GENOMIC DNA]</scope>
    <source>
        <strain evidence="2">LP-2024</strain>
        <tissue evidence="2">Aerial parts of the thallus</tissue>
    </source>
</reference>
<feature type="compositionally biased region" description="Pro residues" evidence="1">
    <location>
        <begin position="54"/>
        <end position="65"/>
    </location>
</feature>
<accession>A0ABD3H9Q3</accession>